<dbReference type="Gene3D" id="3.90.550.10">
    <property type="entry name" value="Spore Coat Polysaccharide Biosynthesis Protein SpsA, Chain A"/>
    <property type="match status" value="1"/>
</dbReference>
<evidence type="ECO:0000256" key="2">
    <source>
        <dbReference type="ARBA" id="ARBA00023056"/>
    </source>
</evidence>
<proteinExistence type="inferred from homology"/>
<dbReference type="SUPFAM" id="SSF53448">
    <property type="entry name" value="Nucleotide-diphospho-sugar transferases"/>
    <property type="match status" value="1"/>
</dbReference>
<dbReference type="EC" id="2.7.7.27" evidence="5"/>
<gene>
    <name evidence="5" type="primary">glgD</name>
    <name evidence="5" type="ORF">ACFP7A_11725</name>
</gene>
<dbReference type="InterPro" id="IPR011832">
    <property type="entry name" value="GlgDAde_trans"/>
</dbReference>
<dbReference type="InterPro" id="IPR005835">
    <property type="entry name" value="NTP_transferase_dom"/>
</dbReference>
<dbReference type="InterPro" id="IPR011831">
    <property type="entry name" value="ADP-Glc_PPase"/>
</dbReference>
<protein>
    <submittedName>
        <fullName evidence="5">Glucose-1-phosphate adenylyltransferase subunit GlgD</fullName>
        <ecNumber evidence="5">2.7.7.27</ecNumber>
    </submittedName>
</protein>
<dbReference type="InterPro" id="IPR056818">
    <property type="entry name" value="GlmU/GlgC-like_hexapep"/>
</dbReference>
<dbReference type="PANTHER" id="PTHR43523:SF6">
    <property type="entry name" value="GLYCOGEN BIOSYNTHESIS PROTEIN GLGD"/>
    <property type="match status" value="1"/>
</dbReference>
<dbReference type="EMBL" id="JBHSTQ010000012">
    <property type="protein sequence ID" value="MFC6387274.1"/>
    <property type="molecule type" value="Genomic_DNA"/>
</dbReference>
<dbReference type="InterPro" id="IPR011004">
    <property type="entry name" value="Trimer_LpxA-like_sf"/>
</dbReference>
<evidence type="ECO:0000313" key="6">
    <source>
        <dbReference type="Proteomes" id="UP001596267"/>
    </source>
</evidence>
<dbReference type="CDD" id="cd04651">
    <property type="entry name" value="LbH_G1P_AT_C"/>
    <property type="match status" value="1"/>
</dbReference>
<dbReference type="Gene3D" id="2.160.10.10">
    <property type="entry name" value="Hexapeptide repeat proteins"/>
    <property type="match status" value="1"/>
</dbReference>
<dbReference type="NCBIfam" id="TIGR02092">
    <property type="entry name" value="glgD"/>
    <property type="match status" value="1"/>
</dbReference>
<evidence type="ECO:0000259" key="3">
    <source>
        <dbReference type="Pfam" id="PF00483"/>
    </source>
</evidence>
<name>A0ABW1WJ70_9BACL</name>
<reference evidence="6" key="1">
    <citation type="journal article" date="2019" name="Int. J. Syst. Evol. Microbiol.">
        <title>The Global Catalogue of Microorganisms (GCM) 10K type strain sequencing project: providing services to taxonomists for standard genome sequencing and annotation.</title>
        <authorList>
            <consortium name="The Broad Institute Genomics Platform"/>
            <consortium name="The Broad Institute Genome Sequencing Center for Infectious Disease"/>
            <person name="Wu L."/>
            <person name="Ma J."/>
        </authorList>
    </citation>
    <scope>NUCLEOTIDE SEQUENCE [LARGE SCALE GENOMIC DNA]</scope>
    <source>
        <strain evidence="6">CCUG 42001</strain>
    </source>
</reference>
<evidence type="ECO:0000313" key="5">
    <source>
        <dbReference type="EMBL" id="MFC6387274.1"/>
    </source>
</evidence>
<dbReference type="Pfam" id="PF00483">
    <property type="entry name" value="NTP_transferase"/>
    <property type="match status" value="1"/>
</dbReference>
<dbReference type="Pfam" id="PF24894">
    <property type="entry name" value="Hexapep_GlmU"/>
    <property type="match status" value="1"/>
</dbReference>
<accession>A0ABW1WJ70</accession>
<dbReference type="PANTHER" id="PTHR43523">
    <property type="entry name" value="GLUCOSE-1-PHOSPHATE ADENYLYLTRANSFERASE-RELATED"/>
    <property type="match status" value="1"/>
</dbReference>
<sequence>MKHQQICGIINLNESMHHISPITAHRPIASLPFCGRYRLIDFPLSNLTHAGIASIGVFTNKHYRSLYNHVRSGSDWDIEGTSGGLFFFGPDTYPSMSEMTVGDLPIYYNNLEFIEKSGAEYVIVMGSRTLCNLDVHAILRHHEEQNAELTVVYKTVKSSRIHSLSKTCFRVNRYGEIYALSPCSSQNDQPILANMEIYFMRCSLFTKLVRHFMASNELYNLRDALHQFVSDVETNGFEYTGYMRTIHSVQDYYEANMDMLSESNRNALICGNHPIETRIKNEAPTYYGNYATQAQSLVANGCIIDGVIRESIFGRKSKVMRDAEIESSILMDGCIIGSGAYLKHVILDNGTYIAPHTQLIGSEKHPIVLDKKVNAGYGHFKDEFSTRS</sequence>
<dbReference type="SUPFAM" id="SSF51161">
    <property type="entry name" value="Trimeric LpxA-like enzymes"/>
    <property type="match status" value="1"/>
</dbReference>
<keyword evidence="2" id="KW-0320">Glycogen biosynthesis</keyword>
<comment type="caution">
    <text evidence="5">The sequence shown here is derived from an EMBL/GenBank/DDBJ whole genome shotgun (WGS) entry which is preliminary data.</text>
</comment>
<comment type="similarity">
    <text evidence="1">Belongs to the bacterial/plant glucose-1-phosphate adenylyltransferase family.</text>
</comment>
<dbReference type="RefSeq" id="WP_253076872.1">
    <property type="nucleotide sequence ID" value="NZ_JAMXWN010000012.1"/>
</dbReference>
<dbReference type="GO" id="GO:0008878">
    <property type="term" value="F:glucose-1-phosphate adenylyltransferase activity"/>
    <property type="evidence" value="ECO:0007669"/>
    <property type="project" value="UniProtKB-EC"/>
</dbReference>
<keyword evidence="6" id="KW-1185">Reference proteome</keyword>
<dbReference type="InterPro" id="IPR029044">
    <property type="entry name" value="Nucleotide-diphossugar_trans"/>
</dbReference>
<keyword evidence="5" id="KW-0808">Transferase</keyword>
<evidence type="ECO:0000256" key="1">
    <source>
        <dbReference type="ARBA" id="ARBA00010443"/>
    </source>
</evidence>
<keyword evidence="5" id="KW-0548">Nucleotidyltransferase</keyword>
<dbReference type="Proteomes" id="UP001596267">
    <property type="component" value="Unassembled WGS sequence"/>
</dbReference>
<organism evidence="5 6">
    <name type="scientific">Sporolactobacillus kofuensis</name>
    <dbReference type="NCBI Taxonomy" id="269672"/>
    <lineage>
        <taxon>Bacteria</taxon>
        <taxon>Bacillati</taxon>
        <taxon>Bacillota</taxon>
        <taxon>Bacilli</taxon>
        <taxon>Bacillales</taxon>
        <taxon>Sporolactobacillaceae</taxon>
        <taxon>Sporolactobacillus</taxon>
    </lineage>
</organism>
<feature type="domain" description="Glucose-1-phosphate adenylyltransferase/Bifunctional protein GlmU-like C-terminal hexapeptide" evidence="4">
    <location>
        <begin position="291"/>
        <end position="363"/>
    </location>
</feature>
<feature type="domain" description="Nucleotidyl transferase" evidence="3">
    <location>
        <begin position="20"/>
        <end position="160"/>
    </location>
</feature>
<dbReference type="CDD" id="cd02508">
    <property type="entry name" value="ADP_Glucose_PP"/>
    <property type="match status" value="1"/>
</dbReference>
<evidence type="ECO:0000259" key="4">
    <source>
        <dbReference type="Pfam" id="PF24894"/>
    </source>
</evidence>